<evidence type="ECO:0000256" key="2">
    <source>
        <dbReference type="SAM" id="SignalP"/>
    </source>
</evidence>
<accession>E9I6M6</accession>
<feature type="region of interest" description="Disordered" evidence="1">
    <location>
        <begin position="32"/>
        <end position="57"/>
    </location>
</feature>
<dbReference type="PROSITE" id="PS51257">
    <property type="entry name" value="PROKAR_LIPOPROTEIN"/>
    <property type="match status" value="1"/>
</dbReference>
<dbReference type="Proteomes" id="UP000000305">
    <property type="component" value="Unassembled WGS sequence"/>
</dbReference>
<evidence type="ECO:0000313" key="3">
    <source>
        <dbReference type="EMBL" id="EFX60354.1"/>
    </source>
</evidence>
<keyword evidence="2" id="KW-0732">Signal</keyword>
<protein>
    <recommendedName>
        <fullName evidence="5">Chitin-binding type-2 domain-containing protein</fullName>
    </recommendedName>
</protein>
<dbReference type="AlphaFoldDB" id="E9I6M6"/>
<evidence type="ECO:0000313" key="4">
    <source>
        <dbReference type="Proteomes" id="UP000000305"/>
    </source>
</evidence>
<dbReference type="InterPro" id="IPR016187">
    <property type="entry name" value="CTDL_fold"/>
</dbReference>
<feature type="signal peptide" evidence="2">
    <location>
        <begin position="1"/>
        <end position="19"/>
    </location>
</feature>
<feature type="chain" id="PRO_5003241501" description="Chitin-binding type-2 domain-containing protein" evidence="2">
    <location>
        <begin position="20"/>
        <end position="185"/>
    </location>
</feature>
<organism evidence="3 4">
    <name type="scientific">Daphnia pulex</name>
    <name type="common">Water flea</name>
    <dbReference type="NCBI Taxonomy" id="6669"/>
    <lineage>
        <taxon>Eukaryota</taxon>
        <taxon>Metazoa</taxon>
        <taxon>Ecdysozoa</taxon>
        <taxon>Arthropoda</taxon>
        <taxon>Crustacea</taxon>
        <taxon>Branchiopoda</taxon>
        <taxon>Diplostraca</taxon>
        <taxon>Cladocera</taxon>
        <taxon>Anomopoda</taxon>
        <taxon>Daphniidae</taxon>
        <taxon>Daphnia</taxon>
    </lineage>
</organism>
<evidence type="ECO:0008006" key="5">
    <source>
        <dbReference type="Google" id="ProtNLM"/>
    </source>
</evidence>
<keyword evidence="4" id="KW-1185">Reference proteome</keyword>
<name>E9I6M6_DAPPU</name>
<dbReference type="SUPFAM" id="SSF56436">
    <property type="entry name" value="C-type lectin-like"/>
    <property type="match status" value="1"/>
</dbReference>
<reference evidence="3 4" key="1">
    <citation type="journal article" date="2011" name="Science">
        <title>The ecoresponsive genome of Daphnia pulex.</title>
        <authorList>
            <person name="Colbourne J.K."/>
            <person name="Pfrender M.E."/>
            <person name="Gilbert D."/>
            <person name="Thomas W.K."/>
            <person name="Tucker A."/>
            <person name="Oakley T.H."/>
            <person name="Tokishita S."/>
            <person name="Aerts A."/>
            <person name="Arnold G.J."/>
            <person name="Basu M.K."/>
            <person name="Bauer D.J."/>
            <person name="Caceres C.E."/>
            <person name="Carmel L."/>
            <person name="Casola C."/>
            <person name="Choi J.H."/>
            <person name="Detter J.C."/>
            <person name="Dong Q."/>
            <person name="Dusheyko S."/>
            <person name="Eads B.D."/>
            <person name="Frohlich T."/>
            <person name="Geiler-Samerotte K.A."/>
            <person name="Gerlach D."/>
            <person name="Hatcher P."/>
            <person name="Jogdeo S."/>
            <person name="Krijgsveld J."/>
            <person name="Kriventseva E.V."/>
            <person name="Kultz D."/>
            <person name="Laforsch C."/>
            <person name="Lindquist E."/>
            <person name="Lopez J."/>
            <person name="Manak J.R."/>
            <person name="Muller J."/>
            <person name="Pangilinan J."/>
            <person name="Patwardhan R.P."/>
            <person name="Pitluck S."/>
            <person name="Pritham E.J."/>
            <person name="Rechtsteiner A."/>
            <person name="Rho M."/>
            <person name="Rogozin I.B."/>
            <person name="Sakarya O."/>
            <person name="Salamov A."/>
            <person name="Schaack S."/>
            <person name="Shapiro H."/>
            <person name="Shiga Y."/>
            <person name="Skalitzky C."/>
            <person name="Smith Z."/>
            <person name="Souvorov A."/>
            <person name="Sung W."/>
            <person name="Tang Z."/>
            <person name="Tsuchiya D."/>
            <person name="Tu H."/>
            <person name="Vos H."/>
            <person name="Wang M."/>
            <person name="Wolf Y.I."/>
            <person name="Yamagata H."/>
            <person name="Yamada T."/>
            <person name="Ye Y."/>
            <person name="Shaw J.R."/>
            <person name="Andrews J."/>
            <person name="Crease T.J."/>
            <person name="Tang H."/>
            <person name="Lucas S.M."/>
            <person name="Robertson H.M."/>
            <person name="Bork P."/>
            <person name="Koonin E.V."/>
            <person name="Zdobnov E.M."/>
            <person name="Grigoriev I.V."/>
            <person name="Lynch M."/>
            <person name="Boore J.L."/>
        </authorList>
    </citation>
    <scope>NUCLEOTIDE SEQUENCE [LARGE SCALE GENOMIC DNA]</scope>
</reference>
<dbReference type="InParanoid" id="E9I6M6"/>
<sequence>MAVTFLRTLGLAVLSTALAGCLVNRADLASDGGAPVSPDASSTIDAPGLDAPLPPDLDAARREEDAFVVEGTDAWVPTPLDAWTAPPPDAWSPPVCVPTGAELCNAHDDDCDGSVDEAACGIVHSVGVVSCEGFVHGTHVYQVCKASSPVPWDGAVMACDLFPYDLVRIDDEAENAAISAHVPDA</sequence>
<evidence type="ECO:0000256" key="1">
    <source>
        <dbReference type="SAM" id="MobiDB-lite"/>
    </source>
</evidence>
<dbReference type="HOGENOM" id="CLU_1464777_0_0_1"/>
<feature type="non-terminal residue" evidence="3">
    <location>
        <position position="185"/>
    </location>
</feature>
<gene>
    <name evidence="3" type="ORF">DAPPUDRAFT_277937</name>
</gene>
<dbReference type="KEGG" id="dpx:DAPPUDRAFT_277937"/>
<dbReference type="EMBL" id="GL736578">
    <property type="protein sequence ID" value="EFX60354.1"/>
    <property type="molecule type" value="Genomic_DNA"/>
</dbReference>
<proteinExistence type="predicted"/>